<gene>
    <name evidence="1" type="ORF">AAV94_07200</name>
</gene>
<dbReference type="Proteomes" id="UP000050580">
    <property type="component" value="Unassembled WGS sequence"/>
</dbReference>
<evidence type="ECO:0000313" key="1">
    <source>
        <dbReference type="EMBL" id="KKW67953.1"/>
    </source>
</evidence>
<dbReference type="OrthoDB" id="9933083at2"/>
<reference evidence="1 2" key="1">
    <citation type="submission" date="2015-05" db="EMBL/GenBank/DDBJ databases">
        <title>Draft genome sequence of Lampropedia sp. CT6, isolated from the microbial mat of a hot water spring, located at Manikaran, India.</title>
        <authorList>
            <person name="Tripathi C."/>
            <person name="Rani P."/>
            <person name="Mahato N.K."/>
            <person name="Lal R."/>
        </authorList>
    </citation>
    <scope>NUCLEOTIDE SEQUENCE [LARGE SCALE GENOMIC DNA]</scope>
    <source>
        <strain evidence="1 2">CT6</strain>
    </source>
</reference>
<dbReference type="STRING" id="1610491.AAV94_07200"/>
<dbReference type="EMBL" id="LBNQ01000023">
    <property type="protein sequence ID" value="KKW67953.1"/>
    <property type="molecule type" value="Genomic_DNA"/>
</dbReference>
<sequence length="61" mass="6844">MLNSQDQENLLKSSHAASFLVQDLNALAKADNPLLAELAIELLQQASQLEQRLKRLETLTR</sequence>
<accession>A0A0U1PZK6</accession>
<comment type="caution">
    <text evidence="1">The sequence shown here is derived from an EMBL/GenBank/DDBJ whole genome shotgun (WGS) entry which is preliminary data.</text>
</comment>
<evidence type="ECO:0000313" key="2">
    <source>
        <dbReference type="Proteomes" id="UP000050580"/>
    </source>
</evidence>
<dbReference type="RefSeq" id="WP_046741656.1">
    <property type="nucleotide sequence ID" value="NZ_LBNQ01000023.1"/>
</dbReference>
<dbReference type="AlphaFoldDB" id="A0A0U1PZK6"/>
<organism evidence="1 2">
    <name type="scientific">Lampropedia cohaerens</name>
    <dbReference type="NCBI Taxonomy" id="1610491"/>
    <lineage>
        <taxon>Bacteria</taxon>
        <taxon>Pseudomonadati</taxon>
        <taxon>Pseudomonadota</taxon>
        <taxon>Betaproteobacteria</taxon>
        <taxon>Burkholderiales</taxon>
        <taxon>Comamonadaceae</taxon>
        <taxon>Lampropedia</taxon>
    </lineage>
</organism>
<keyword evidence="2" id="KW-1185">Reference proteome</keyword>
<proteinExistence type="predicted"/>
<name>A0A0U1PZK6_9BURK</name>
<protein>
    <submittedName>
        <fullName evidence="1">Uncharacterized protein</fullName>
    </submittedName>
</protein>